<feature type="compositionally biased region" description="Acidic residues" evidence="4">
    <location>
        <begin position="276"/>
        <end position="288"/>
    </location>
</feature>
<evidence type="ECO:0000256" key="2">
    <source>
        <dbReference type="ARBA" id="ARBA00022771"/>
    </source>
</evidence>
<feature type="domain" description="RING-type" evidence="5">
    <location>
        <begin position="198"/>
        <end position="240"/>
    </location>
</feature>
<feature type="region of interest" description="Disordered" evidence="4">
    <location>
        <begin position="276"/>
        <end position="299"/>
    </location>
</feature>
<proteinExistence type="predicted"/>
<dbReference type="PANTHER" id="PTHR45798:SF97">
    <property type="entry name" value="ALCOHOL-SENSITIVE RING FINGER PROTEIN 1"/>
    <property type="match status" value="1"/>
</dbReference>
<sequence>MDNMFSNNNLTSIDQEIMEFTDELLRRYDNRNSHTFRNREHSTNMNHNRNSNSNIHLDESSILYALMSEYNLNIRDYNTNMRLFLNHLDRVREREPRNNNIREREPYVRTPYVDHVRHNARTTNHSTNTNTRTPNINTTNRTTIARPYATSQLLSYVLYPNTQSLFSDVIVHPTENEIVNATELITYNNTVEYNNNTCPITLEEFLQGERICQIKHCGHIFREEALRNWFRRNVRCPVCRYDIRNYVNTNRNTDNSNNDLSGNMRTNILGRLYDTSESEDSENDEIIEPNDNATSMPPIPDTLTRNLTNILVDYINNHVGPSMADMSGGFTHTFELPIFYYSDNSGYYFDSSNNS</sequence>
<keyword evidence="1" id="KW-0479">Metal-binding</keyword>
<dbReference type="GO" id="GO:0008270">
    <property type="term" value="F:zinc ion binding"/>
    <property type="evidence" value="ECO:0007669"/>
    <property type="project" value="UniProtKB-KW"/>
</dbReference>
<keyword evidence="2" id="KW-0863">Zinc-finger</keyword>
<dbReference type="InterPro" id="IPR052788">
    <property type="entry name" value="RING-type_E3_ligase_ATL"/>
</dbReference>
<evidence type="ECO:0000313" key="6">
    <source>
        <dbReference type="EMBL" id="QHT77722.1"/>
    </source>
</evidence>
<evidence type="ECO:0000256" key="1">
    <source>
        <dbReference type="ARBA" id="ARBA00022723"/>
    </source>
</evidence>
<name>A0A6C0HAT6_9ZZZZ</name>
<dbReference type="AlphaFoldDB" id="A0A6C0HAT6"/>
<dbReference type="Gene3D" id="3.30.40.10">
    <property type="entry name" value="Zinc/RING finger domain, C3HC4 (zinc finger)"/>
    <property type="match status" value="1"/>
</dbReference>
<dbReference type="PANTHER" id="PTHR45798">
    <property type="entry name" value="RING-H2 FINGER PROTEIN ATL61-RELATED-RELATED"/>
    <property type="match status" value="1"/>
</dbReference>
<dbReference type="EMBL" id="MN739921">
    <property type="protein sequence ID" value="QHT77722.1"/>
    <property type="molecule type" value="Genomic_DNA"/>
</dbReference>
<organism evidence="6">
    <name type="scientific">viral metagenome</name>
    <dbReference type="NCBI Taxonomy" id="1070528"/>
    <lineage>
        <taxon>unclassified sequences</taxon>
        <taxon>metagenomes</taxon>
        <taxon>organismal metagenomes</taxon>
    </lineage>
</organism>
<dbReference type="Pfam" id="PF13639">
    <property type="entry name" value="zf-RING_2"/>
    <property type="match status" value="1"/>
</dbReference>
<dbReference type="InterPro" id="IPR013083">
    <property type="entry name" value="Znf_RING/FYVE/PHD"/>
</dbReference>
<dbReference type="InterPro" id="IPR001841">
    <property type="entry name" value="Znf_RING"/>
</dbReference>
<dbReference type="SUPFAM" id="SSF57850">
    <property type="entry name" value="RING/U-box"/>
    <property type="match status" value="1"/>
</dbReference>
<dbReference type="PROSITE" id="PS50089">
    <property type="entry name" value="ZF_RING_2"/>
    <property type="match status" value="1"/>
</dbReference>
<reference evidence="6" key="1">
    <citation type="journal article" date="2020" name="Nature">
        <title>Giant virus diversity and host interactions through global metagenomics.</title>
        <authorList>
            <person name="Schulz F."/>
            <person name="Roux S."/>
            <person name="Paez-Espino D."/>
            <person name="Jungbluth S."/>
            <person name="Walsh D.A."/>
            <person name="Denef V.J."/>
            <person name="McMahon K.D."/>
            <person name="Konstantinidis K.T."/>
            <person name="Eloe-Fadrosh E.A."/>
            <person name="Kyrpides N.C."/>
            <person name="Woyke T."/>
        </authorList>
    </citation>
    <scope>NUCLEOTIDE SEQUENCE</scope>
    <source>
        <strain evidence="6">GVMAG-M-3300023179-90</strain>
    </source>
</reference>
<evidence type="ECO:0000256" key="3">
    <source>
        <dbReference type="ARBA" id="ARBA00022833"/>
    </source>
</evidence>
<evidence type="ECO:0000259" key="5">
    <source>
        <dbReference type="PROSITE" id="PS50089"/>
    </source>
</evidence>
<protein>
    <recommendedName>
        <fullName evidence="5">RING-type domain-containing protein</fullName>
    </recommendedName>
</protein>
<accession>A0A6C0HAT6</accession>
<keyword evidence="3" id="KW-0862">Zinc</keyword>
<evidence type="ECO:0000256" key="4">
    <source>
        <dbReference type="SAM" id="MobiDB-lite"/>
    </source>
</evidence>